<dbReference type="InterPro" id="IPR041468">
    <property type="entry name" value="HTH_ParB/Spo0J"/>
</dbReference>
<dbReference type="Pfam" id="PF02195">
    <property type="entry name" value="ParB_N"/>
    <property type="match status" value="1"/>
</dbReference>
<comment type="similarity">
    <text evidence="1">Belongs to the ParB family.</text>
</comment>
<evidence type="ECO:0000256" key="5">
    <source>
        <dbReference type="SAM" id="MobiDB-lite"/>
    </source>
</evidence>
<evidence type="ECO:0000256" key="3">
    <source>
        <dbReference type="ARBA" id="ARBA00023125"/>
    </source>
</evidence>
<dbReference type="InterPro" id="IPR003115">
    <property type="entry name" value="ParB_N"/>
</dbReference>
<dbReference type="PANTHER" id="PTHR33375:SF1">
    <property type="entry name" value="CHROMOSOME-PARTITIONING PROTEIN PARB-RELATED"/>
    <property type="match status" value="1"/>
</dbReference>
<sequence length="319" mass="36133">MNKLRMGKGLESLLKKKSNSLEDFQEIDITQIEASEMQTRVHFNQRKIEELAETIKANGVLQPITVYKENGKFKIISGERRFRASKIAGLNVIPARIVNWEKEKILNANILENIQRDQLNGVEEANAYKRFMEEYNLTQEEISKKVGKSRSHIANLLRLLKLPIEVQSLIINGDLTIGHGKALLQKNIDSSKNIDYDQIIQDANRIVEEKGSVKDIESKRKHIIQKSITKSIKGVKIIGGDNGDSQHSSKSKSAQEKNVIPSNVNESEYSWIAENLSQNIGFNVNITKNGKDGDLIIHFNNDIELDELLSIFSRLSKKS</sequence>
<keyword evidence="2" id="KW-0159">Chromosome partition</keyword>
<dbReference type="RefSeq" id="WP_148971626.1">
    <property type="nucleotide sequence ID" value="NZ_CP043316.1"/>
</dbReference>
<dbReference type="GO" id="GO:0003677">
    <property type="term" value="F:DNA binding"/>
    <property type="evidence" value="ECO:0007669"/>
    <property type="project" value="UniProtKB-KW"/>
</dbReference>
<dbReference type="FunFam" id="1.10.10.2830:FF:000001">
    <property type="entry name" value="Chromosome partitioning protein ParB"/>
    <property type="match status" value="1"/>
</dbReference>
<dbReference type="AlphaFoldDB" id="A0A5C0UFL8"/>
<evidence type="ECO:0000313" key="7">
    <source>
        <dbReference type="EMBL" id="QEK38510.1"/>
    </source>
</evidence>
<dbReference type="FunFam" id="3.90.1530.30:FF:000001">
    <property type="entry name" value="Chromosome partitioning protein ParB"/>
    <property type="match status" value="1"/>
</dbReference>
<proteinExistence type="inferred from homology"/>
<protein>
    <submittedName>
        <fullName evidence="7">ParB/RepB/Spo0J family partition protein</fullName>
    </submittedName>
</protein>
<dbReference type="GO" id="GO:0005694">
    <property type="term" value="C:chromosome"/>
    <property type="evidence" value="ECO:0007669"/>
    <property type="project" value="TreeGrafter"/>
</dbReference>
<reference evidence="7 8" key="1">
    <citation type="submission" date="2019-08" db="EMBL/GenBank/DDBJ databases">
        <title>Highly reduced genomes of protist endosymbionts show evolutionary convergence.</title>
        <authorList>
            <person name="George E."/>
            <person name="Husnik F."/>
            <person name="Tashyreva D."/>
            <person name="Prokopchuk G."/>
            <person name="Horak A."/>
            <person name="Kwong W.K."/>
            <person name="Lukes J."/>
            <person name="Keeling P.J."/>
        </authorList>
    </citation>
    <scope>NUCLEOTIDE SEQUENCE [LARGE SCALE GENOMIC DNA]</scope>
    <source>
        <strain evidence="7">1604LC</strain>
    </source>
</reference>
<organism evidence="7 8">
    <name type="scientific">Candidatus Cytomitobacter primus</name>
    <dbReference type="NCBI Taxonomy" id="2066024"/>
    <lineage>
        <taxon>Bacteria</taxon>
        <taxon>Pseudomonadati</taxon>
        <taxon>Pseudomonadota</taxon>
        <taxon>Alphaproteobacteria</taxon>
        <taxon>Holosporales</taxon>
        <taxon>Holosporaceae</taxon>
        <taxon>Candidatus Cytomitobacter</taxon>
    </lineage>
</organism>
<feature type="domain" description="ParB-like N-terminal" evidence="6">
    <location>
        <begin position="25"/>
        <end position="114"/>
    </location>
</feature>
<feature type="region of interest" description="Disordered" evidence="5">
    <location>
        <begin position="239"/>
        <end position="260"/>
    </location>
</feature>
<evidence type="ECO:0000313" key="8">
    <source>
        <dbReference type="Proteomes" id="UP000325004"/>
    </source>
</evidence>
<dbReference type="Gene3D" id="1.10.10.2830">
    <property type="match status" value="1"/>
</dbReference>
<accession>A0A5C0UFL8</accession>
<dbReference type="KEGG" id="cpri:FZC34_01130"/>
<dbReference type="SUPFAM" id="SSF109709">
    <property type="entry name" value="KorB DNA-binding domain-like"/>
    <property type="match status" value="1"/>
</dbReference>
<dbReference type="PANTHER" id="PTHR33375">
    <property type="entry name" value="CHROMOSOME-PARTITIONING PROTEIN PARB-RELATED"/>
    <property type="match status" value="1"/>
</dbReference>
<dbReference type="InterPro" id="IPR050336">
    <property type="entry name" value="Chromosome_partition/occlusion"/>
</dbReference>
<dbReference type="SUPFAM" id="SSF110849">
    <property type="entry name" value="ParB/Sulfiredoxin"/>
    <property type="match status" value="1"/>
</dbReference>
<dbReference type="SMART" id="SM00470">
    <property type="entry name" value="ParB"/>
    <property type="match status" value="1"/>
</dbReference>
<dbReference type="OrthoDB" id="9802051at2"/>
<evidence type="ECO:0000259" key="6">
    <source>
        <dbReference type="SMART" id="SM00470"/>
    </source>
</evidence>
<dbReference type="Proteomes" id="UP000325004">
    <property type="component" value="Chromosome"/>
</dbReference>
<dbReference type="NCBIfam" id="TIGR00180">
    <property type="entry name" value="parB_part"/>
    <property type="match status" value="1"/>
</dbReference>
<dbReference type="CDD" id="cd00093">
    <property type="entry name" value="HTH_XRE"/>
    <property type="match status" value="1"/>
</dbReference>
<evidence type="ECO:0000256" key="1">
    <source>
        <dbReference type="ARBA" id="ARBA00006295"/>
    </source>
</evidence>
<keyword evidence="3" id="KW-0238">DNA-binding</keyword>
<dbReference type="InterPro" id="IPR004437">
    <property type="entry name" value="ParB/RepB/Spo0J"/>
</dbReference>
<evidence type="ECO:0000256" key="4">
    <source>
        <dbReference type="ARBA" id="ARBA00025472"/>
    </source>
</evidence>
<feature type="compositionally biased region" description="Polar residues" evidence="5">
    <location>
        <begin position="243"/>
        <end position="252"/>
    </location>
</feature>
<dbReference type="Pfam" id="PF23552">
    <property type="entry name" value="ParB_C"/>
    <property type="match status" value="1"/>
</dbReference>
<keyword evidence="8" id="KW-1185">Reference proteome</keyword>
<comment type="function">
    <text evidence="4">Involved in chromosome partition. Localize to both poles of the predivisional cell following completion of DNA replication. Binds to the DNA origin of replication.</text>
</comment>
<dbReference type="InterPro" id="IPR036086">
    <property type="entry name" value="ParB/Sulfiredoxin_sf"/>
</dbReference>
<dbReference type="InterPro" id="IPR057240">
    <property type="entry name" value="ParB_dimer_C"/>
</dbReference>
<gene>
    <name evidence="7" type="ORF">FZC34_01130</name>
</gene>
<dbReference type="Pfam" id="PF17762">
    <property type="entry name" value="HTH_ParB"/>
    <property type="match status" value="1"/>
</dbReference>
<dbReference type="Gene3D" id="3.90.1530.30">
    <property type="match status" value="1"/>
</dbReference>
<dbReference type="GO" id="GO:0007059">
    <property type="term" value="P:chromosome segregation"/>
    <property type="evidence" value="ECO:0007669"/>
    <property type="project" value="UniProtKB-KW"/>
</dbReference>
<dbReference type="EMBL" id="CP043316">
    <property type="protein sequence ID" value="QEK38510.1"/>
    <property type="molecule type" value="Genomic_DNA"/>
</dbReference>
<name>A0A5C0UFL8_9PROT</name>
<dbReference type="InterPro" id="IPR001387">
    <property type="entry name" value="Cro/C1-type_HTH"/>
</dbReference>
<evidence type="ECO:0000256" key="2">
    <source>
        <dbReference type="ARBA" id="ARBA00022829"/>
    </source>
</evidence>